<dbReference type="RefSeq" id="WP_245788376.1">
    <property type="nucleotide sequence ID" value="NZ_FOKG01000008.1"/>
</dbReference>
<protein>
    <recommendedName>
        <fullName evidence="3">Tetratricopeptide repeat-containing protein</fullName>
    </recommendedName>
</protein>
<dbReference type="AlphaFoldDB" id="A0A1I1A1Z2"/>
<dbReference type="Proteomes" id="UP000243799">
    <property type="component" value="Unassembled WGS sequence"/>
</dbReference>
<name>A0A1I1A1Z2_9PSEU</name>
<evidence type="ECO:0000313" key="2">
    <source>
        <dbReference type="Proteomes" id="UP000243799"/>
    </source>
</evidence>
<evidence type="ECO:0000313" key="1">
    <source>
        <dbReference type="EMBL" id="SFB32009.1"/>
    </source>
</evidence>
<gene>
    <name evidence="1" type="ORF">SAMN05216266_108113</name>
</gene>
<sequence>MTATGESGRITEDRLRRVAFGDQPSIDERVLAAAARGAARSRWLAAVVLGAQGRYAAAATLLGELIRTDPPLVGGLACATLAAHRRQLGGHAAALPLDGAALLRAGRADAADSWDPDGIDLAGARADALLGLAADNLALGRPDVSRRLLAAADPDRAGWRGRVRAGWVRAEVELVCGNPGAAVPPAEASAQLAAARTAVRHGVKSDLVLAAALAATGETAARQRAAELADGAAAVAGRHGLRSLAWPAGLIAADLEPTDAERHRSQVTDELYAVLLATDPAGRRLARESPWVPW</sequence>
<keyword evidence="2" id="KW-1185">Reference proteome</keyword>
<organism evidence="1 2">
    <name type="scientific">Amycolatopsis marina</name>
    <dbReference type="NCBI Taxonomy" id="490629"/>
    <lineage>
        <taxon>Bacteria</taxon>
        <taxon>Bacillati</taxon>
        <taxon>Actinomycetota</taxon>
        <taxon>Actinomycetes</taxon>
        <taxon>Pseudonocardiales</taxon>
        <taxon>Pseudonocardiaceae</taxon>
        <taxon>Amycolatopsis</taxon>
    </lineage>
</organism>
<reference evidence="2" key="1">
    <citation type="submission" date="2016-10" db="EMBL/GenBank/DDBJ databases">
        <authorList>
            <person name="Varghese N."/>
            <person name="Submissions S."/>
        </authorList>
    </citation>
    <scope>NUCLEOTIDE SEQUENCE [LARGE SCALE GENOMIC DNA]</scope>
    <source>
        <strain evidence="2">CGMCC 4.3568</strain>
    </source>
</reference>
<dbReference type="EMBL" id="FOKG01000008">
    <property type="protein sequence ID" value="SFB32009.1"/>
    <property type="molecule type" value="Genomic_DNA"/>
</dbReference>
<accession>A0A1I1A1Z2</accession>
<proteinExistence type="predicted"/>
<evidence type="ECO:0008006" key="3">
    <source>
        <dbReference type="Google" id="ProtNLM"/>
    </source>
</evidence>
<dbReference type="STRING" id="490629.SAMN05216266_108113"/>